<evidence type="ECO:0000256" key="9">
    <source>
        <dbReference type="ARBA" id="ARBA00023015"/>
    </source>
</evidence>
<dbReference type="PROSITE" id="PS50864">
    <property type="entry name" value="SAND"/>
    <property type="match status" value="1"/>
</dbReference>
<evidence type="ECO:0000256" key="16">
    <source>
        <dbReference type="PROSITE-ProRule" id="PRU00146"/>
    </source>
</evidence>
<dbReference type="PANTHER" id="PTHR46386">
    <property type="entry name" value="NUCLEAR BODY PROTEIN SP140"/>
    <property type="match status" value="1"/>
</dbReference>
<dbReference type="Pfam" id="PF01342">
    <property type="entry name" value="SAND"/>
    <property type="match status" value="1"/>
</dbReference>
<dbReference type="GO" id="GO:0003677">
    <property type="term" value="F:DNA binding"/>
    <property type="evidence" value="ECO:0007669"/>
    <property type="project" value="UniProtKB-KW"/>
</dbReference>
<dbReference type="GO" id="GO:0045182">
    <property type="term" value="F:translation regulator activity"/>
    <property type="evidence" value="ECO:0007669"/>
    <property type="project" value="InterPro"/>
</dbReference>
<evidence type="ECO:0000256" key="5">
    <source>
        <dbReference type="ARBA" id="ARBA00022723"/>
    </source>
</evidence>
<dbReference type="CDD" id="cd15539">
    <property type="entry name" value="PHD1_AIRE"/>
    <property type="match status" value="1"/>
</dbReference>
<reference evidence="21" key="1">
    <citation type="submission" date="2025-08" db="UniProtKB">
        <authorList>
            <consortium name="Ensembl"/>
        </authorList>
    </citation>
    <scope>IDENTIFICATION</scope>
</reference>
<dbReference type="Gene3D" id="3.30.40.10">
    <property type="entry name" value="Zinc/RING finger domain, C3HC4 (zinc finger)"/>
    <property type="match status" value="2"/>
</dbReference>
<keyword evidence="10" id="KW-0238">DNA-binding</keyword>
<dbReference type="GO" id="GO:0005634">
    <property type="term" value="C:nucleus"/>
    <property type="evidence" value="ECO:0007669"/>
    <property type="project" value="UniProtKB-SubCell"/>
</dbReference>
<dbReference type="InterPro" id="IPR001965">
    <property type="entry name" value="Znf_PHD"/>
</dbReference>
<dbReference type="GO" id="GO:0045944">
    <property type="term" value="P:positive regulation of transcription by RNA polymerase II"/>
    <property type="evidence" value="ECO:0007669"/>
    <property type="project" value="UniProtKB-ARBA"/>
</dbReference>
<dbReference type="InterPro" id="IPR013083">
    <property type="entry name" value="Znf_RING/FYVE/PHD"/>
</dbReference>
<dbReference type="Pfam" id="PF03172">
    <property type="entry name" value="HSR"/>
    <property type="match status" value="1"/>
</dbReference>
<dbReference type="InterPro" id="IPR011011">
    <property type="entry name" value="Znf_FYVE_PHD"/>
</dbReference>
<keyword evidence="22" id="KW-1185">Reference proteome</keyword>
<dbReference type="GO" id="GO:0005737">
    <property type="term" value="C:cytoplasm"/>
    <property type="evidence" value="ECO:0007669"/>
    <property type="project" value="UniProtKB-SubCell"/>
</dbReference>
<keyword evidence="5" id="KW-0479">Metal-binding</keyword>
<evidence type="ECO:0000256" key="4">
    <source>
        <dbReference type="ARBA" id="ARBA00022553"/>
    </source>
</evidence>
<dbReference type="PROSITE" id="PS01359">
    <property type="entry name" value="ZF_PHD_1"/>
    <property type="match status" value="1"/>
</dbReference>
<keyword evidence="9" id="KW-0805">Transcription regulation</keyword>
<organism evidence="21 22">
    <name type="scientific">Urocitellus parryii</name>
    <name type="common">Arctic ground squirrel</name>
    <name type="synonym">Spermophilus parryii</name>
    <dbReference type="NCBI Taxonomy" id="9999"/>
    <lineage>
        <taxon>Eukaryota</taxon>
        <taxon>Metazoa</taxon>
        <taxon>Chordata</taxon>
        <taxon>Craniata</taxon>
        <taxon>Vertebrata</taxon>
        <taxon>Euteleostomi</taxon>
        <taxon>Mammalia</taxon>
        <taxon>Eutheria</taxon>
        <taxon>Euarchontoglires</taxon>
        <taxon>Glires</taxon>
        <taxon>Rodentia</taxon>
        <taxon>Sciuromorpha</taxon>
        <taxon>Sciuridae</taxon>
        <taxon>Xerinae</taxon>
        <taxon>Marmotini</taxon>
        <taxon>Urocitellus</taxon>
    </lineage>
</organism>
<dbReference type="SUPFAM" id="SSF63763">
    <property type="entry name" value="SAND domain-like"/>
    <property type="match status" value="1"/>
</dbReference>
<keyword evidence="12" id="KW-0804">Transcription</keyword>
<keyword evidence="13" id="KW-0539">Nucleus</keyword>
<feature type="compositionally biased region" description="Pro residues" evidence="17">
    <location>
        <begin position="428"/>
        <end position="437"/>
    </location>
</feature>
<evidence type="ECO:0000259" key="18">
    <source>
        <dbReference type="PROSITE" id="PS50016"/>
    </source>
</evidence>
<feature type="region of interest" description="Disordered" evidence="17">
    <location>
        <begin position="107"/>
        <end position="183"/>
    </location>
</feature>
<dbReference type="InterPro" id="IPR019787">
    <property type="entry name" value="Znf_PHD-finger"/>
</dbReference>
<dbReference type="GO" id="GO:0000981">
    <property type="term" value="F:DNA-binding transcription factor activity, RNA polymerase II-specific"/>
    <property type="evidence" value="ECO:0007669"/>
    <property type="project" value="TreeGrafter"/>
</dbReference>
<dbReference type="PROSITE" id="PS50016">
    <property type="entry name" value="ZF_PHD_2"/>
    <property type="match status" value="1"/>
</dbReference>
<dbReference type="InterPro" id="IPR010919">
    <property type="entry name" value="SAND-like_dom_sf"/>
</dbReference>
<keyword evidence="3" id="KW-0963">Cytoplasm</keyword>
<evidence type="ECO:0000256" key="11">
    <source>
        <dbReference type="ARBA" id="ARBA00023159"/>
    </source>
</evidence>
<dbReference type="InterPro" id="IPR043563">
    <property type="entry name" value="Sp110/Sp140/Sp140L-like"/>
</dbReference>
<comment type="subunit">
    <text evidence="14">Homodimer and homotetramer. Interacts with CREBBP. Interacts preferentially with histone H3 that is not methylated at 'Lys-4'. Binds with lower affinity to histone H3 that is monomethylated at 'Lys-4'. Trimethylation of histone H3 at 'Lys-4' or phosphorylation at 'Thr-3' abolish the interaction. Binds with lower affinity to histone H3 that is acetylated at 'Lys-4', or that is acetylated at 'Lys-9' or trimethylated at 'Lys-9'. Binds histone H3 that is dimethylated at 'Arg-2' with very low affinity.</text>
</comment>
<dbReference type="SMART" id="SM00249">
    <property type="entry name" value="PHD"/>
    <property type="match status" value="2"/>
</dbReference>
<evidence type="ECO:0000256" key="12">
    <source>
        <dbReference type="ARBA" id="ARBA00023163"/>
    </source>
</evidence>
<dbReference type="AlphaFoldDB" id="A0A8D2KCZ7"/>
<evidence type="ECO:0000259" key="19">
    <source>
        <dbReference type="PROSITE" id="PS50864"/>
    </source>
</evidence>
<dbReference type="SUPFAM" id="SSF57903">
    <property type="entry name" value="FYVE/PHD zinc finger"/>
    <property type="match status" value="2"/>
</dbReference>
<dbReference type="InterPro" id="IPR042580">
    <property type="entry name" value="AIRE_PHD2"/>
</dbReference>
<feature type="region of interest" description="Disordered" evidence="17">
    <location>
        <begin position="420"/>
        <end position="447"/>
    </location>
</feature>
<feature type="compositionally biased region" description="Pro residues" evidence="17">
    <location>
        <begin position="122"/>
        <end position="134"/>
    </location>
</feature>
<dbReference type="PANTHER" id="PTHR46386:SF11">
    <property type="entry name" value="AUTOIMMUNE REGULATOR"/>
    <property type="match status" value="1"/>
</dbReference>
<evidence type="ECO:0000313" key="21">
    <source>
        <dbReference type="Ensembl" id="ENSUPAP00010003643.1"/>
    </source>
</evidence>
<accession>A0A8D2KCZ7</accession>
<dbReference type="PROSITE" id="PS51414">
    <property type="entry name" value="HSR"/>
    <property type="match status" value="1"/>
</dbReference>
<reference evidence="21" key="2">
    <citation type="submission" date="2025-09" db="UniProtKB">
        <authorList>
            <consortium name="Ensembl"/>
        </authorList>
    </citation>
    <scope>IDENTIFICATION</scope>
</reference>
<dbReference type="GO" id="GO:0008270">
    <property type="term" value="F:zinc ion binding"/>
    <property type="evidence" value="ECO:0007669"/>
    <property type="project" value="UniProtKB-KW"/>
</dbReference>
<evidence type="ECO:0000313" key="22">
    <source>
        <dbReference type="Proteomes" id="UP000694417"/>
    </source>
</evidence>
<evidence type="ECO:0000256" key="1">
    <source>
        <dbReference type="ARBA" id="ARBA00004123"/>
    </source>
</evidence>
<dbReference type="InterPro" id="IPR019786">
    <property type="entry name" value="Zinc_finger_PHD-type_CS"/>
</dbReference>
<feature type="domain" description="PHD-type" evidence="18">
    <location>
        <begin position="296"/>
        <end position="343"/>
    </location>
</feature>
<feature type="domain" description="HSR" evidence="20">
    <location>
        <begin position="1"/>
        <end position="111"/>
    </location>
</feature>
<keyword evidence="7 16" id="KW-0863">Zinc-finger</keyword>
<proteinExistence type="predicted"/>
<dbReference type="Ensembl" id="ENSUPAT00010004195.1">
    <property type="protein sequence ID" value="ENSUPAP00010003643.1"/>
    <property type="gene ID" value="ENSUPAG00010002765.1"/>
</dbReference>
<dbReference type="SMART" id="SM00258">
    <property type="entry name" value="SAND"/>
    <property type="match status" value="1"/>
</dbReference>
<name>A0A8D2KCZ7_UROPR</name>
<dbReference type="FunFam" id="3.10.390.10:FF:000006">
    <property type="entry name" value="Autoimmune regulator"/>
    <property type="match status" value="1"/>
</dbReference>
<sequence>MACETRAAGDSALRRLLRLYRTEIAVAVDSAFPLLHALADHDVVPEDKFQETLRLKEKEGCSQAFHALLSWLLTQDTAAILDFWRVLFKDYNLERYGRLRPILDSFPKDVDLSQPRKGRKPPASPKVSVPPPRPPAKRKAPEEPRAAPSAALTPRGTSSPGSHVKGKPKKAEGHVEPQRLPLGNGIQTLSASVQRTVAVSSGDIPGAHGAVEGILIQQVFGSGGSKKCIQVGGEFYTPSKFEDPGGGGKSKTRSGGGLKPLVRAQGAQGAVPGRGSRGGCPPRVCMAHSCLRQKNEDECAVCRDGGELICCDGCPRAFHLACLSPPLREIPSGTWRCACCLQGRVQQGLPQAEEHRPPEPPAEPTGPGLGARCGVCGDGTDALRCAHCAAAFHWRCHFPAGAAGPGTRLHCKSCSGDPGPAAGEGAPAPSPACPPAGPTKVSGKGGDGYGERISAETLYPLTHSFEGILQWAIQSMSRPLAEAPPFS</sequence>
<feature type="domain" description="SAND" evidence="19">
    <location>
        <begin position="186"/>
        <end position="266"/>
    </location>
</feature>
<dbReference type="PRINTS" id="PR01711">
    <property type="entry name" value="AIREGULATOR"/>
</dbReference>
<evidence type="ECO:0000256" key="7">
    <source>
        <dbReference type="ARBA" id="ARBA00022771"/>
    </source>
</evidence>
<evidence type="ECO:0000256" key="13">
    <source>
        <dbReference type="ARBA" id="ARBA00023242"/>
    </source>
</evidence>
<dbReference type="GO" id="GO:0002507">
    <property type="term" value="P:tolerance induction"/>
    <property type="evidence" value="ECO:0007669"/>
    <property type="project" value="UniProtKB-ARBA"/>
</dbReference>
<evidence type="ECO:0000256" key="6">
    <source>
        <dbReference type="ARBA" id="ARBA00022737"/>
    </source>
</evidence>
<dbReference type="GO" id="GO:0042802">
    <property type="term" value="F:identical protein binding"/>
    <property type="evidence" value="ECO:0007669"/>
    <property type="project" value="UniProtKB-ARBA"/>
</dbReference>
<evidence type="ECO:0000256" key="14">
    <source>
        <dbReference type="ARBA" id="ARBA00063283"/>
    </source>
</evidence>
<dbReference type="InterPro" id="IPR008087">
    <property type="entry name" value="AIRE"/>
</dbReference>
<dbReference type="CDD" id="cd15540">
    <property type="entry name" value="PHD2_AIRE"/>
    <property type="match status" value="1"/>
</dbReference>
<evidence type="ECO:0000256" key="15">
    <source>
        <dbReference type="ARBA" id="ARBA00072918"/>
    </source>
</evidence>
<evidence type="ECO:0000256" key="2">
    <source>
        <dbReference type="ARBA" id="ARBA00004496"/>
    </source>
</evidence>
<evidence type="ECO:0000256" key="8">
    <source>
        <dbReference type="ARBA" id="ARBA00022833"/>
    </source>
</evidence>
<keyword evidence="4" id="KW-0597">Phosphoprotein</keyword>
<evidence type="ECO:0000256" key="3">
    <source>
        <dbReference type="ARBA" id="ARBA00022490"/>
    </source>
</evidence>
<dbReference type="FunFam" id="3.30.40.10:FF:000374">
    <property type="entry name" value="Autoimmune regulator"/>
    <property type="match status" value="1"/>
</dbReference>
<keyword evidence="11" id="KW-0010">Activator</keyword>
<dbReference type="Proteomes" id="UP000694417">
    <property type="component" value="Unplaced"/>
</dbReference>
<dbReference type="GeneTree" id="ENSGT00940000161104"/>
<gene>
    <name evidence="21" type="primary">AIRE</name>
</gene>
<protein>
    <recommendedName>
        <fullName evidence="15">Autoimmune regulator</fullName>
    </recommendedName>
</protein>
<keyword evidence="6" id="KW-0677">Repeat</keyword>
<dbReference type="GO" id="GO:0006959">
    <property type="term" value="P:humoral immune response"/>
    <property type="evidence" value="ECO:0007669"/>
    <property type="project" value="InterPro"/>
</dbReference>
<comment type="subcellular location">
    <subcellularLocation>
        <location evidence="2">Cytoplasm</location>
    </subcellularLocation>
    <subcellularLocation>
        <location evidence="1">Nucleus</location>
    </subcellularLocation>
</comment>
<dbReference type="Gene3D" id="3.10.390.10">
    <property type="entry name" value="SAND domain-like"/>
    <property type="match status" value="1"/>
</dbReference>
<evidence type="ECO:0000256" key="17">
    <source>
        <dbReference type="SAM" id="MobiDB-lite"/>
    </source>
</evidence>
<dbReference type="InterPro" id="IPR004865">
    <property type="entry name" value="HSR_dom"/>
</dbReference>
<evidence type="ECO:0000259" key="20">
    <source>
        <dbReference type="PROSITE" id="PS51414"/>
    </source>
</evidence>
<evidence type="ECO:0000256" key="10">
    <source>
        <dbReference type="ARBA" id="ARBA00023125"/>
    </source>
</evidence>
<keyword evidence="8" id="KW-0862">Zinc</keyword>
<dbReference type="InterPro" id="IPR000770">
    <property type="entry name" value="SAND_dom"/>
</dbReference>
<dbReference type="Pfam" id="PF00628">
    <property type="entry name" value="PHD"/>
    <property type="match status" value="1"/>
</dbReference>
<dbReference type="FunFam" id="3.30.40.10:FF:000446">
    <property type="entry name" value="Autoimmune regulator"/>
    <property type="match status" value="1"/>
</dbReference>